<comment type="caution">
    <text evidence="1">The sequence shown here is derived from an EMBL/GenBank/DDBJ whole genome shotgun (WGS) entry which is preliminary data.</text>
</comment>
<sequence>MRSRLWSPKDLYQVLRYNKGTELIEGIKLDMSQIDNLRLNATVFEDMLNLRFILFYFAGSFWRKSRNKKLHADGDDSIFLPDELRYIWWESYPFKSLSGFNPKNLVVLKLPSGDMEHLWDEDDDKDLVNLREIHLANCKNLRNIPSLLGAINLKILCCNGCESLVELPCLSHLASLKTLELKKFPEVPNHFSILEWEETGIEEVPDSIVNLIKLEELCLRKSRVRNVSSNISKLESLRSLDLSHCLLEEVSLSFNHLSNPHFLDVPSRIVGFKSLQHVCMDHCNNLKLLLELPPYLLYLAAHECTTLEKVSFIDQNPYELDSLDSGDEFFMVFSNCFSLNQDSINNIEANAMLKIGSLAKKCAWKYDPHPPRLFCCFSGSEISANIFEYQSLSSSLISKIASNGCSGDRVLVFAICLVADLTDCIGGGNLECICEYQLTAADGGYEKFKSEWYCSPEFVSEREYKGDHVLIVFSDDMVKKDMDYQEASFEFYIKYVDFSGEEEDIKVEKCGVHVSYVDEETSPEPQHKRHRHT</sequence>
<accession>A0ABR2QG39</accession>
<protein>
    <submittedName>
        <fullName evidence="1">Uncharacterized protein</fullName>
    </submittedName>
</protein>
<reference evidence="1 2" key="1">
    <citation type="journal article" date="2024" name="G3 (Bethesda)">
        <title>Genome assembly of Hibiscus sabdariffa L. provides insights into metabolisms of medicinal natural products.</title>
        <authorList>
            <person name="Kim T."/>
        </authorList>
    </citation>
    <scope>NUCLEOTIDE SEQUENCE [LARGE SCALE GENOMIC DNA]</scope>
    <source>
        <strain evidence="1">TK-2024</strain>
        <tissue evidence="1">Old leaves</tissue>
    </source>
</reference>
<gene>
    <name evidence="1" type="ORF">V6N11_070788</name>
</gene>
<dbReference type="Proteomes" id="UP001396334">
    <property type="component" value="Unassembled WGS sequence"/>
</dbReference>
<dbReference type="EMBL" id="JBBPBN010000040">
    <property type="protein sequence ID" value="KAK8999629.1"/>
    <property type="molecule type" value="Genomic_DNA"/>
</dbReference>
<dbReference type="InterPro" id="IPR032675">
    <property type="entry name" value="LRR_dom_sf"/>
</dbReference>
<proteinExistence type="predicted"/>
<dbReference type="PANTHER" id="PTHR11017:SF479">
    <property type="entry name" value="DISEASE RESISTANCE PROTEIN (TIR-NBS-LRR CLASS) FAMILY"/>
    <property type="match status" value="1"/>
</dbReference>
<dbReference type="InterPro" id="IPR044974">
    <property type="entry name" value="Disease_R_plants"/>
</dbReference>
<dbReference type="SUPFAM" id="SSF52058">
    <property type="entry name" value="L domain-like"/>
    <property type="match status" value="1"/>
</dbReference>
<name>A0ABR2QG39_9ROSI</name>
<organism evidence="1 2">
    <name type="scientific">Hibiscus sabdariffa</name>
    <name type="common">roselle</name>
    <dbReference type="NCBI Taxonomy" id="183260"/>
    <lineage>
        <taxon>Eukaryota</taxon>
        <taxon>Viridiplantae</taxon>
        <taxon>Streptophyta</taxon>
        <taxon>Embryophyta</taxon>
        <taxon>Tracheophyta</taxon>
        <taxon>Spermatophyta</taxon>
        <taxon>Magnoliopsida</taxon>
        <taxon>eudicotyledons</taxon>
        <taxon>Gunneridae</taxon>
        <taxon>Pentapetalae</taxon>
        <taxon>rosids</taxon>
        <taxon>malvids</taxon>
        <taxon>Malvales</taxon>
        <taxon>Malvaceae</taxon>
        <taxon>Malvoideae</taxon>
        <taxon>Hibiscus</taxon>
    </lineage>
</organism>
<dbReference type="PANTHER" id="PTHR11017">
    <property type="entry name" value="LEUCINE-RICH REPEAT-CONTAINING PROTEIN"/>
    <property type="match status" value="1"/>
</dbReference>
<keyword evidence="2" id="KW-1185">Reference proteome</keyword>
<dbReference type="Gene3D" id="3.80.10.10">
    <property type="entry name" value="Ribonuclease Inhibitor"/>
    <property type="match status" value="2"/>
</dbReference>
<evidence type="ECO:0000313" key="2">
    <source>
        <dbReference type="Proteomes" id="UP001396334"/>
    </source>
</evidence>
<evidence type="ECO:0000313" key="1">
    <source>
        <dbReference type="EMBL" id="KAK8999629.1"/>
    </source>
</evidence>